<comment type="similarity">
    <text evidence="3">Belongs to the glycosyltransferase GT106 family.</text>
</comment>
<comment type="pathway">
    <text evidence="2">Glycan metabolism.</text>
</comment>
<evidence type="ECO:0000256" key="6">
    <source>
        <dbReference type="ARBA" id="ARBA00022692"/>
    </source>
</evidence>
<dbReference type="Pfam" id="PF10250">
    <property type="entry name" value="O-FucT"/>
    <property type="match status" value="1"/>
</dbReference>
<evidence type="ECO:0000256" key="2">
    <source>
        <dbReference type="ARBA" id="ARBA00004881"/>
    </source>
</evidence>
<evidence type="ECO:0000256" key="10">
    <source>
        <dbReference type="ARBA" id="ARBA00023253"/>
    </source>
</evidence>
<name>A0A9D4UC33_ADICA</name>
<evidence type="ECO:0000313" key="13">
    <source>
        <dbReference type="EMBL" id="KAI5065271.1"/>
    </source>
</evidence>
<dbReference type="OrthoDB" id="2016498at2759"/>
<keyword evidence="9" id="KW-0325">Glycoprotein</keyword>
<keyword evidence="8" id="KW-0472">Membrane</keyword>
<keyword evidence="5" id="KW-0808">Transferase</keyword>
<evidence type="ECO:0000256" key="8">
    <source>
        <dbReference type="ARBA" id="ARBA00023136"/>
    </source>
</evidence>
<reference evidence="13" key="1">
    <citation type="submission" date="2021-01" db="EMBL/GenBank/DDBJ databases">
        <title>Adiantum capillus-veneris genome.</title>
        <authorList>
            <person name="Fang Y."/>
            <person name="Liao Q."/>
        </authorList>
    </citation>
    <scope>NUCLEOTIDE SEQUENCE</scope>
    <source>
        <strain evidence="13">H3</strain>
        <tissue evidence="13">Leaf</tissue>
    </source>
</reference>
<evidence type="ECO:0000256" key="4">
    <source>
        <dbReference type="ARBA" id="ARBA00022676"/>
    </source>
</evidence>
<dbReference type="PANTHER" id="PTHR31741:SF66">
    <property type="entry name" value="O-FUCOSYLTRANSFERASE 20"/>
    <property type="match status" value="1"/>
</dbReference>
<evidence type="ECO:0000256" key="11">
    <source>
        <dbReference type="ARBA" id="ARBA00023277"/>
    </source>
</evidence>
<accession>A0A9D4UC33</accession>
<dbReference type="GO" id="GO:0016020">
    <property type="term" value="C:membrane"/>
    <property type="evidence" value="ECO:0007669"/>
    <property type="project" value="UniProtKB-SubCell"/>
</dbReference>
<dbReference type="Proteomes" id="UP000886520">
    <property type="component" value="Chromosome 19"/>
</dbReference>
<comment type="caution">
    <text evidence="13">The sequence shown here is derived from an EMBL/GenBank/DDBJ whole genome shotgun (WGS) entry which is preliminary data.</text>
</comment>
<dbReference type="InterPro" id="IPR019378">
    <property type="entry name" value="GDP-Fuc_O-FucTrfase"/>
</dbReference>
<keyword evidence="10" id="KW-0294">Fucose metabolism</keyword>
<dbReference type="CDD" id="cd11299">
    <property type="entry name" value="O-FucT_plant"/>
    <property type="match status" value="1"/>
</dbReference>
<evidence type="ECO:0000256" key="9">
    <source>
        <dbReference type="ARBA" id="ARBA00023180"/>
    </source>
</evidence>
<organism evidence="13 14">
    <name type="scientific">Adiantum capillus-veneris</name>
    <name type="common">Maidenhair fern</name>
    <dbReference type="NCBI Taxonomy" id="13818"/>
    <lineage>
        <taxon>Eukaryota</taxon>
        <taxon>Viridiplantae</taxon>
        <taxon>Streptophyta</taxon>
        <taxon>Embryophyta</taxon>
        <taxon>Tracheophyta</taxon>
        <taxon>Polypodiopsida</taxon>
        <taxon>Polypodiidae</taxon>
        <taxon>Polypodiales</taxon>
        <taxon>Pteridineae</taxon>
        <taxon>Pteridaceae</taxon>
        <taxon>Vittarioideae</taxon>
        <taxon>Adiantum</taxon>
    </lineage>
</organism>
<evidence type="ECO:0000313" key="14">
    <source>
        <dbReference type="Proteomes" id="UP000886520"/>
    </source>
</evidence>
<evidence type="ECO:0000256" key="3">
    <source>
        <dbReference type="ARBA" id="ARBA00007737"/>
    </source>
</evidence>
<evidence type="ECO:0000256" key="12">
    <source>
        <dbReference type="ARBA" id="ARBA00030350"/>
    </source>
</evidence>
<keyword evidence="11" id="KW-0119">Carbohydrate metabolism</keyword>
<dbReference type="GO" id="GO:0016757">
    <property type="term" value="F:glycosyltransferase activity"/>
    <property type="evidence" value="ECO:0007669"/>
    <property type="project" value="UniProtKB-KW"/>
</dbReference>
<keyword evidence="7" id="KW-1133">Transmembrane helix</keyword>
<evidence type="ECO:0000256" key="1">
    <source>
        <dbReference type="ARBA" id="ARBA00004606"/>
    </source>
</evidence>
<dbReference type="EMBL" id="JABFUD020000019">
    <property type="protein sequence ID" value="KAI5065271.1"/>
    <property type="molecule type" value="Genomic_DNA"/>
</dbReference>
<keyword evidence="14" id="KW-1185">Reference proteome</keyword>
<protein>
    <recommendedName>
        <fullName evidence="12">O-fucosyltransferase family protein</fullName>
    </recommendedName>
</protein>
<dbReference type="AlphaFoldDB" id="A0A9D4UC33"/>
<gene>
    <name evidence="13" type="ORF">GOP47_0019966</name>
</gene>
<keyword evidence="4" id="KW-0328">Glycosyltransferase</keyword>
<comment type="subcellular location">
    <subcellularLocation>
        <location evidence="1">Membrane</location>
        <topology evidence="1">Single-pass type II membrane protein</topology>
    </subcellularLocation>
</comment>
<proteinExistence type="inferred from homology"/>
<evidence type="ECO:0000256" key="7">
    <source>
        <dbReference type="ARBA" id="ARBA00022989"/>
    </source>
</evidence>
<dbReference type="GO" id="GO:0006004">
    <property type="term" value="P:fucose metabolic process"/>
    <property type="evidence" value="ECO:0007669"/>
    <property type="project" value="UniProtKB-KW"/>
</dbReference>
<dbReference type="InterPro" id="IPR024709">
    <property type="entry name" value="FucosylTrfase_pln"/>
</dbReference>
<evidence type="ECO:0000256" key="5">
    <source>
        <dbReference type="ARBA" id="ARBA00022679"/>
    </source>
</evidence>
<keyword evidence="6" id="KW-0812">Transmembrane</keyword>
<dbReference type="PANTHER" id="PTHR31741">
    <property type="entry name" value="OS02G0726500 PROTEIN-RELATED"/>
    <property type="match status" value="1"/>
</dbReference>
<sequence>MPSVQIPPSNAIQAFLVSSPKRAHSQKLHGSRLFSRPSFWLGLMAICLSLSLIKLILTWRPLADDLPPCGPEISLSHLARSFSSANHGSNSKLISTDFAGNGKSIDSAISADTAPNDEHPSGRTGFVAPFPLHALEKNMSESERQFWRQPDSQGFKPCLSFTTSYREEFRKISQDKRKYLIVIVSGGLNQQRNQIVDAVVIARILGATLVVPILQINQIWQDDSEFSDIFDVDHFKKSLKDDVLVVSSLPSTHVMTRPVQERSTPLYATPQWFRRHYLKRLNREGVLLLRGMDGRLSKDLPQDLQKLKCKVAFQALRFTSPIMELGNKLARRMWEGGPYVALHLRLEKDVWVRTGCLPGLGAGFDDEVRHARIDNPQLLTGRSNMTYTERKLAGLCPLNAAEVARLLKGLGAPRSTRIFWAGGKPLGGDLALKPLINEFGHLYNKEKLALPGELEPFANKASSLAAIDYAISLHSDVFMPSHGGNMAKSLQGHRAYAGYRKHITPNKREMLPYFFDMSSFPEADIDMIIKQLHNDSLGQPVFRTEKRGRDVLAYPAPDCMCNGSAVTHHNPSTASL</sequence>
<dbReference type="GO" id="GO:0005737">
    <property type="term" value="C:cytoplasm"/>
    <property type="evidence" value="ECO:0007669"/>
    <property type="project" value="TreeGrafter"/>
</dbReference>